<dbReference type="AlphaFoldDB" id="A0A9D4C5N6"/>
<comment type="caution">
    <text evidence="1">The sequence shown here is derived from an EMBL/GenBank/DDBJ whole genome shotgun (WGS) entry which is preliminary data.</text>
</comment>
<keyword evidence="2" id="KW-1185">Reference proteome</keyword>
<reference evidence="1" key="2">
    <citation type="submission" date="2020-11" db="EMBL/GenBank/DDBJ databases">
        <authorList>
            <person name="McCartney M.A."/>
            <person name="Auch B."/>
            <person name="Kono T."/>
            <person name="Mallez S."/>
            <person name="Becker A."/>
            <person name="Gohl D.M."/>
            <person name="Silverstein K.A.T."/>
            <person name="Koren S."/>
            <person name="Bechman K.B."/>
            <person name="Herman A."/>
            <person name="Abrahante J.E."/>
            <person name="Garbe J."/>
        </authorList>
    </citation>
    <scope>NUCLEOTIDE SEQUENCE</scope>
    <source>
        <strain evidence="1">Duluth1</strain>
        <tissue evidence="1">Whole animal</tissue>
    </source>
</reference>
<sequence>MNNRTILEGATSLTPPSIAFSTNDKTAAAYEDDDNIFTDVHSSVINTNADTDYVVVDDNDNYDDDADDVDDLGSSFWNVMEYDGKRYPDEILDGDVDKLEVTVMNHSQQHE</sequence>
<organism evidence="1 2">
    <name type="scientific">Dreissena polymorpha</name>
    <name type="common">Zebra mussel</name>
    <name type="synonym">Mytilus polymorpha</name>
    <dbReference type="NCBI Taxonomy" id="45954"/>
    <lineage>
        <taxon>Eukaryota</taxon>
        <taxon>Metazoa</taxon>
        <taxon>Spiralia</taxon>
        <taxon>Lophotrochozoa</taxon>
        <taxon>Mollusca</taxon>
        <taxon>Bivalvia</taxon>
        <taxon>Autobranchia</taxon>
        <taxon>Heteroconchia</taxon>
        <taxon>Euheterodonta</taxon>
        <taxon>Imparidentia</taxon>
        <taxon>Neoheterodontei</taxon>
        <taxon>Myida</taxon>
        <taxon>Dreissenoidea</taxon>
        <taxon>Dreissenidae</taxon>
        <taxon>Dreissena</taxon>
    </lineage>
</organism>
<dbReference type="EMBL" id="JAIWYP010000013">
    <property type="protein sequence ID" value="KAH3717622.1"/>
    <property type="molecule type" value="Genomic_DNA"/>
</dbReference>
<gene>
    <name evidence="1" type="ORF">DPMN_060415</name>
</gene>
<protein>
    <submittedName>
        <fullName evidence="1">Uncharacterized protein</fullName>
    </submittedName>
</protein>
<name>A0A9D4C5N6_DREPO</name>
<proteinExistence type="predicted"/>
<accession>A0A9D4C5N6</accession>
<dbReference type="Proteomes" id="UP000828390">
    <property type="component" value="Unassembled WGS sequence"/>
</dbReference>
<reference evidence="1" key="1">
    <citation type="journal article" date="2019" name="bioRxiv">
        <title>The Genome of the Zebra Mussel, Dreissena polymorpha: A Resource for Invasive Species Research.</title>
        <authorList>
            <person name="McCartney M.A."/>
            <person name="Auch B."/>
            <person name="Kono T."/>
            <person name="Mallez S."/>
            <person name="Zhang Y."/>
            <person name="Obille A."/>
            <person name="Becker A."/>
            <person name="Abrahante J.E."/>
            <person name="Garbe J."/>
            <person name="Badalamenti J.P."/>
            <person name="Herman A."/>
            <person name="Mangelson H."/>
            <person name="Liachko I."/>
            <person name="Sullivan S."/>
            <person name="Sone E.D."/>
            <person name="Koren S."/>
            <person name="Silverstein K.A.T."/>
            <person name="Beckman K.B."/>
            <person name="Gohl D.M."/>
        </authorList>
    </citation>
    <scope>NUCLEOTIDE SEQUENCE</scope>
    <source>
        <strain evidence="1">Duluth1</strain>
        <tissue evidence="1">Whole animal</tissue>
    </source>
</reference>
<evidence type="ECO:0000313" key="1">
    <source>
        <dbReference type="EMBL" id="KAH3717622.1"/>
    </source>
</evidence>
<evidence type="ECO:0000313" key="2">
    <source>
        <dbReference type="Proteomes" id="UP000828390"/>
    </source>
</evidence>